<dbReference type="EMBL" id="LQQC01000012">
    <property type="protein sequence ID" value="KXZ57289.1"/>
    <property type="molecule type" value="Genomic_DNA"/>
</dbReference>
<dbReference type="PATRIC" id="fig|479117.4.peg.1792"/>
<name>A0A150H586_9MICO</name>
<accession>A0A150H586</accession>
<comment type="caution">
    <text evidence="1">The sequence shown here is derived from an EMBL/GenBank/DDBJ whole genome shotgun (WGS) entry which is preliminary data.</text>
</comment>
<gene>
    <name evidence="1" type="ORF">Bravens_01809</name>
</gene>
<keyword evidence="2" id="KW-1185">Reference proteome</keyword>
<dbReference type="Pfam" id="PF14305">
    <property type="entry name" value="ATPgrasp_TupA"/>
    <property type="match status" value="1"/>
</dbReference>
<protein>
    <recommendedName>
        <fullName evidence="3">ATP-grasp domain-containing protein</fullName>
    </recommendedName>
</protein>
<dbReference type="AlphaFoldDB" id="A0A150H586"/>
<reference evidence="1 2" key="1">
    <citation type="submission" date="2016-01" db="EMBL/GenBank/DDBJ databases">
        <title>Use of Whole Genome Sequencing to ascertain that Brevibacterium massiliense (Roux, Raoult 2009) is a later heterotypic synonym of Brevibacterium ravenspurgense (Mages 2008).</title>
        <authorList>
            <person name="Bernier A.-M."/>
            <person name="Burdz T."/>
            <person name="Huynh C."/>
            <person name="Pachecho A.L."/>
            <person name="Wiebe D."/>
            <person name="Bonner C."/>
            <person name="Bernard K."/>
        </authorList>
    </citation>
    <scope>NUCLEOTIDE SEQUENCE [LARGE SCALE GENOMIC DNA]</scope>
    <source>
        <strain evidence="1 2">CCUG56047</strain>
    </source>
</reference>
<dbReference type="RefSeq" id="WP_157452742.1">
    <property type="nucleotide sequence ID" value="NZ_LQQC01000012.1"/>
</dbReference>
<dbReference type="InterPro" id="IPR029465">
    <property type="entry name" value="ATPgrasp_TupA"/>
</dbReference>
<organism evidence="1 2">
    <name type="scientific">Brevibacterium ravenspurgense</name>
    <dbReference type="NCBI Taxonomy" id="479117"/>
    <lineage>
        <taxon>Bacteria</taxon>
        <taxon>Bacillati</taxon>
        <taxon>Actinomycetota</taxon>
        <taxon>Actinomycetes</taxon>
        <taxon>Micrococcales</taxon>
        <taxon>Brevibacteriaceae</taxon>
        <taxon>Brevibacterium</taxon>
    </lineage>
</organism>
<sequence>MKEQNEAPDRLTHKSIRAIQQELNDYKATLGNTKARLRGPSFHRELQSYINYISILSNDPRYKSHPLMKLGSKLAVYEIAKNAGVETPTVYGEWNNISDVDFSVIPDEFVLKSDGGSTSQGVLPLRRVSPDVYIRADGLKEFTQDEIVDHMLEAERKGVAYGRIFVEEFLHPAQGCNTIPDDVKIYMAYDQVLHVLLRSVDSHGNVYGNRSKYVDEHGECLGVVNRGRTPDLSIPVPSSLPEMVSIAKRVSKSLRLPFVRVDLYDTTRGVVLGELTRAPGGEQKYILEHDQRMGRGWLVGSANLWLDQNS</sequence>
<evidence type="ECO:0000313" key="1">
    <source>
        <dbReference type="EMBL" id="KXZ57289.1"/>
    </source>
</evidence>
<proteinExistence type="predicted"/>
<evidence type="ECO:0008006" key="3">
    <source>
        <dbReference type="Google" id="ProtNLM"/>
    </source>
</evidence>
<evidence type="ECO:0000313" key="2">
    <source>
        <dbReference type="Proteomes" id="UP000243589"/>
    </source>
</evidence>
<dbReference type="Proteomes" id="UP000243589">
    <property type="component" value="Unassembled WGS sequence"/>
</dbReference>
<dbReference type="SUPFAM" id="SSF56059">
    <property type="entry name" value="Glutathione synthetase ATP-binding domain-like"/>
    <property type="match status" value="1"/>
</dbReference>